<organism evidence="3 4">
    <name type="scientific">Potamilus streckersoni</name>
    <dbReference type="NCBI Taxonomy" id="2493646"/>
    <lineage>
        <taxon>Eukaryota</taxon>
        <taxon>Metazoa</taxon>
        <taxon>Spiralia</taxon>
        <taxon>Lophotrochozoa</taxon>
        <taxon>Mollusca</taxon>
        <taxon>Bivalvia</taxon>
        <taxon>Autobranchia</taxon>
        <taxon>Heteroconchia</taxon>
        <taxon>Palaeoheterodonta</taxon>
        <taxon>Unionida</taxon>
        <taxon>Unionoidea</taxon>
        <taxon>Unionidae</taxon>
        <taxon>Ambleminae</taxon>
        <taxon>Lampsilini</taxon>
        <taxon>Potamilus</taxon>
    </lineage>
</organism>
<gene>
    <name evidence="3" type="ORF">CHS0354_001691</name>
</gene>
<evidence type="ECO:0000256" key="1">
    <source>
        <dbReference type="SAM" id="Phobius"/>
    </source>
</evidence>
<reference evidence="3" key="3">
    <citation type="submission" date="2023-05" db="EMBL/GenBank/DDBJ databases">
        <authorList>
            <person name="Smith C.H."/>
        </authorList>
    </citation>
    <scope>NUCLEOTIDE SEQUENCE</scope>
    <source>
        <strain evidence="3">CHS0354</strain>
        <tissue evidence="3">Mantle</tissue>
    </source>
</reference>
<evidence type="ECO:0000256" key="2">
    <source>
        <dbReference type="SAM" id="SignalP"/>
    </source>
</evidence>
<keyword evidence="2" id="KW-0732">Signal</keyword>
<name>A0AAE0VMZ5_9BIVA</name>
<dbReference type="GO" id="GO:0016020">
    <property type="term" value="C:membrane"/>
    <property type="evidence" value="ECO:0007669"/>
    <property type="project" value="InterPro"/>
</dbReference>
<feature type="chain" id="PRO_5042296970" description="Neurotransmitter-gated ion-channel transmembrane domain-containing protein" evidence="2">
    <location>
        <begin position="21"/>
        <end position="251"/>
    </location>
</feature>
<keyword evidence="4" id="KW-1185">Reference proteome</keyword>
<dbReference type="AlphaFoldDB" id="A0AAE0VMZ5"/>
<sequence>MSSSAVSFPLLVLVCSFVVGQQPYSTKLETELRDYLFADYDPLQRPSQTVRAQVTLNLQTVNSLDIKEQQLSVSGYFYMVSILICHRAENNIEKVSTYLAIILCLSALTIILTIVVIDLYFNIEGDDVPAWLNRFTHHVMVKFSCWKGTTCCSGKNRVTPTDEDKGLSSSRMILKLTVSDSAKLRDKEAANEDLEKESKLSLDTTFSDESTITEYSWKEIALIMDKCFLYIFMILVFLTTTITFIILGVNY</sequence>
<reference evidence="3" key="2">
    <citation type="journal article" date="2021" name="Genome Biol. Evol.">
        <title>Developing a high-quality reference genome for a parasitic bivalve with doubly uniparental inheritance (Bivalvia: Unionida).</title>
        <authorList>
            <person name="Smith C.H."/>
        </authorList>
    </citation>
    <scope>NUCLEOTIDE SEQUENCE</scope>
    <source>
        <strain evidence="3">CHS0354</strain>
        <tissue evidence="3">Mantle</tissue>
    </source>
</reference>
<dbReference type="SUPFAM" id="SSF90112">
    <property type="entry name" value="Neurotransmitter-gated ion-channel transmembrane pore"/>
    <property type="match status" value="1"/>
</dbReference>
<dbReference type="EMBL" id="JAEAOA010000163">
    <property type="protein sequence ID" value="KAK3582645.1"/>
    <property type="molecule type" value="Genomic_DNA"/>
</dbReference>
<protein>
    <recommendedName>
        <fullName evidence="5">Neurotransmitter-gated ion-channel transmembrane domain-containing protein</fullName>
    </recommendedName>
</protein>
<proteinExistence type="predicted"/>
<feature type="transmembrane region" description="Helical" evidence="1">
    <location>
        <begin position="227"/>
        <end position="249"/>
    </location>
</feature>
<dbReference type="Gene3D" id="2.70.170.10">
    <property type="entry name" value="Neurotransmitter-gated ion-channel ligand-binding domain"/>
    <property type="match status" value="1"/>
</dbReference>
<feature type="transmembrane region" description="Helical" evidence="1">
    <location>
        <begin position="98"/>
        <end position="121"/>
    </location>
</feature>
<dbReference type="InterPro" id="IPR036734">
    <property type="entry name" value="Neur_chan_lig-bd_sf"/>
</dbReference>
<dbReference type="InterPro" id="IPR036719">
    <property type="entry name" value="Neuro-gated_channel_TM_sf"/>
</dbReference>
<keyword evidence="1" id="KW-1133">Transmembrane helix</keyword>
<comment type="caution">
    <text evidence="3">The sequence shown here is derived from an EMBL/GenBank/DDBJ whole genome shotgun (WGS) entry which is preliminary data.</text>
</comment>
<feature type="signal peptide" evidence="2">
    <location>
        <begin position="1"/>
        <end position="20"/>
    </location>
</feature>
<evidence type="ECO:0000313" key="3">
    <source>
        <dbReference type="EMBL" id="KAK3582645.1"/>
    </source>
</evidence>
<evidence type="ECO:0000313" key="4">
    <source>
        <dbReference type="Proteomes" id="UP001195483"/>
    </source>
</evidence>
<dbReference type="SUPFAM" id="SSF63712">
    <property type="entry name" value="Nicotinic receptor ligand binding domain-like"/>
    <property type="match status" value="1"/>
</dbReference>
<dbReference type="GO" id="GO:0005230">
    <property type="term" value="F:extracellular ligand-gated monoatomic ion channel activity"/>
    <property type="evidence" value="ECO:0007669"/>
    <property type="project" value="InterPro"/>
</dbReference>
<keyword evidence="1" id="KW-0812">Transmembrane</keyword>
<accession>A0AAE0VMZ5</accession>
<keyword evidence="1" id="KW-0472">Membrane</keyword>
<reference evidence="3" key="1">
    <citation type="journal article" date="2021" name="Genome Biol. Evol.">
        <title>A High-Quality Reference Genome for a Parasitic Bivalve with Doubly Uniparental Inheritance (Bivalvia: Unionida).</title>
        <authorList>
            <person name="Smith C.H."/>
        </authorList>
    </citation>
    <scope>NUCLEOTIDE SEQUENCE</scope>
    <source>
        <strain evidence="3">CHS0354</strain>
    </source>
</reference>
<evidence type="ECO:0008006" key="5">
    <source>
        <dbReference type="Google" id="ProtNLM"/>
    </source>
</evidence>
<dbReference type="Proteomes" id="UP001195483">
    <property type="component" value="Unassembled WGS sequence"/>
</dbReference>